<dbReference type="InterPro" id="IPR020595">
    <property type="entry name" value="MnmG-rel_CS"/>
</dbReference>
<dbReference type="PROSITE" id="PS01280">
    <property type="entry name" value="GIDA_1"/>
    <property type="match status" value="1"/>
</dbReference>
<dbReference type="SUPFAM" id="SSF51905">
    <property type="entry name" value="FAD/NAD(P)-binding domain"/>
    <property type="match status" value="1"/>
</dbReference>
<keyword evidence="8" id="KW-1185">Reference proteome</keyword>
<dbReference type="Proteomes" id="UP000076842">
    <property type="component" value="Unassembled WGS sequence"/>
</dbReference>
<dbReference type="AlphaFoldDB" id="A0A165GGJ0"/>
<dbReference type="FunFam" id="3.50.50.60:FF:000002">
    <property type="entry name" value="tRNA uridine 5-carboxymethylaminomethyl modification enzyme MnmG"/>
    <property type="match status" value="1"/>
</dbReference>
<dbReference type="Pfam" id="PF13932">
    <property type="entry name" value="SAM_GIDA_C"/>
    <property type="match status" value="1"/>
</dbReference>
<dbReference type="NCBIfam" id="TIGR00136">
    <property type="entry name" value="mnmG_gidA"/>
    <property type="match status" value="1"/>
</dbReference>
<reference evidence="7 8" key="1">
    <citation type="journal article" date="2016" name="Mol. Biol. Evol.">
        <title>Comparative Genomics of Early-Diverging Mushroom-Forming Fungi Provides Insights into the Origins of Lignocellulose Decay Capabilities.</title>
        <authorList>
            <person name="Nagy L.G."/>
            <person name="Riley R."/>
            <person name="Tritt A."/>
            <person name="Adam C."/>
            <person name="Daum C."/>
            <person name="Floudas D."/>
            <person name="Sun H."/>
            <person name="Yadav J.S."/>
            <person name="Pangilinan J."/>
            <person name="Larsson K.H."/>
            <person name="Matsuura K."/>
            <person name="Barry K."/>
            <person name="Labutti K."/>
            <person name="Kuo R."/>
            <person name="Ohm R.A."/>
            <person name="Bhattacharya S.S."/>
            <person name="Shirouzu T."/>
            <person name="Yoshinaga Y."/>
            <person name="Martin F.M."/>
            <person name="Grigoriev I.V."/>
            <person name="Hibbett D.S."/>
        </authorList>
    </citation>
    <scope>NUCLEOTIDE SEQUENCE [LARGE SCALE GENOMIC DNA]</scope>
    <source>
        <strain evidence="7 8">HHB12733</strain>
    </source>
</reference>
<dbReference type="FunCoup" id="A0A165GGJ0">
    <property type="interactions" value="495"/>
</dbReference>
<dbReference type="InterPro" id="IPR004416">
    <property type="entry name" value="MnmG"/>
</dbReference>
<evidence type="ECO:0000256" key="5">
    <source>
        <dbReference type="ARBA" id="ARBA00054993"/>
    </source>
</evidence>
<dbReference type="GO" id="GO:0030488">
    <property type="term" value="P:tRNA methylation"/>
    <property type="evidence" value="ECO:0007669"/>
    <property type="project" value="TreeGrafter"/>
</dbReference>
<dbReference type="Pfam" id="PF01134">
    <property type="entry name" value="GIDA"/>
    <property type="match status" value="1"/>
</dbReference>
<evidence type="ECO:0000256" key="4">
    <source>
        <dbReference type="ARBA" id="ARBA00022827"/>
    </source>
</evidence>
<dbReference type="PANTHER" id="PTHR11806">
    <property type="entry name" value="GLUCOSE INHIBITED DIVISION PROTEIN A"/>
    <property type="match status" value="1"/>
</dbReference>
<dbReference type="GO" id="GO:0050660">
    <property type="term" value="F:flavin adenine dinucleotide binding"/>
    <property type="evidence" value="ECO:0007669"/>
    <property type="project" value="InterPro"/>
</dbReference>
<dbReference type="InterPro" id="IPR036188">
    <property type="entry name" value="FAD/NAD-bd_sf"/>
</dbReference>
<dbReference type="Pfam" id="PF21680">
    <property type="entry name" value="GIDA_C_1st"/>
    <property type="match status" value="1"/>
</dbReference>
<dbReference type="OrthoDB" id="3329at2759"/>
<keyword evidence="3" id="KW-0285">Flavoprotein</keyword>
<dbReference type="GO" id="GO:0002098">
    <property type="term" value="P:tRNA wobble uridine modification"/>
    <property type="evidence" value="ECO:0007669"/>
    <property type="project" value="InterPro"/>
</dbReference>
<sequence>MHRALSARAYATHASSSLSPAAHNVFDAHPSTVIVIGAGHAGCEAATASARSGARTVLLTQSLKDIGNLACNPSLGGVGKGTLVREVDALGGVCATVADRAGVQFHTLNLSKGPAVWGPRAQLSRTLYKQHMQELLSTYPNLTLHEGNVHSLLLSPGDPSAPGRWGAVQGVRLDTGDHLHAPSITICTGTFLRAAVNIGLTSTPLPRPSTLSDSLSGAGLRLGRLKTGTPPRLDGKTIDFTGMGVQEGERGWRGFSYLSRGVANDDNQMKCFLTHTNPRTHEVVRANLHRTHHIKESVNGPRYCPSLEAKVTRFHEKEAHVVWLEPEGYDSDVIYPNGLSTTIPPEAQLEMLRTIKGLENVEMIKHGWGIEYDFVDPRELDATLETKKIRGLFLAGQINGTTGYEEAASQGVVAGANAGLQAQGKEERLILGRADAMTGVLVDDLVEKGAEEPYRMFTARSEYRLSIRSDNADQRLTPLGRAAGIIPDDRWADFQSTQRELDRVRTALQELRLTPHEWARRGLEVQRDGVYRSAWELLSHSDLAVEDMFDAVPLLREIDPVLVQRVGIEGRYAHYLRRQQQDVEAYLSEDGVRLLPSLDYHAVRGLSLELKNRLSALRPATIGAVKRIEGVTPVGVLSLLHYARTRMRKEEVELPDEGGSYAGAEAAAAL</sequence>
<evidence type="ECO:0000313" key="7">
    <source>
        <dbReference type="EMBL" id="KZT58044.1"/>
    </source>
</evidence>
<dbReference type="Gene3D" id="3.50.50.60">
    <property type="entry name" value="FAD/NAD(P)-binding domain"/>
    <property type="match status" value="2"/>
</dbReference>
<feature type="domain" description="tRNA uridine 5-carboxymethylaminomethyl modification enzyme C-terminal subdomain" evidence="6">
    <location>
        <begin position="570"/>
        <end position="641"/>
    </location>
</feature>
<keyword evidence="4" id="KW-0274">FAD</keyword>
<dbReference type="PANTHER" id="PTHR11806:SF0">
    <property type="entry name" value="PROTEIN MTO1 HOMOLOG, MITOCHONDRIAL"/>
    <property type="match status" value="1"/>
</dbReference>
<dbReference type="InterPro" id="IPR044920">
    <property type="entry name" value="MnmG_C_subdom_sf"/>
</dbReference>
<dbReference type="GO" id="GO:0005737">
    <property type="term" value="C:cytoplasm"/>
    <property type="evidence" value="ECO:0007669"/>
    <property type="project" value="UniProtKB-ARBA"/>
</dbReference>
<gene>
    <name evidence="7" type="ORF">CALCODRAFT_540603</name>
</gene>
<evidence type="ECO:0000256" key="3">
    <source>
        <dbReference type="ARBA" id="ARBA00022630"/>
    </source>
</evidence>
<comment type="function">
    <text evidence="5">Component of the MSS1-MTO1 complex that catalyzes the 5-carboxymethylaminomethyluridine (cmnm(5)U) modification at the 34th wobble position (U34) of mitochondrial tRNAs.</text>
</comment>
<comment type="similarity">
    <text evidence="2">Belongs to the MnmG family.</text>
</comment>
<organism evidence="7 8">
    <name type="scientific">Calocera cornea HHB12733</name>
    <dbReference type="NCBI Taxonomy" id="1353952"/>
    <lineage>
        <taxon>Eukaryota</taxon>
        <taxon>Fungi</taxon>
        <taxon>Dikarya</taxon>
        <taxon>Basidiomycota</taxon>
        <taxon>Agaricomycotina</taxon>
        <taxon>Dacrymycetes</taxon>
        <taxon>Dacrymycetales</taxon>
        <taxon>Dacrymycetaceae</taxon>
        <taxon>Calocera</taxon>
    </lineage>
</organism>
<dbReference type="Gene3D" id="1.10.150.570">
    <property type="entry name" value="GidA associated domain, C-terminal subdomain"/>
    <property type="match status" value="1"/>
</dbReference>
<protein>
    <submittedName>
        <fullName evidence="7">Glucose-inhibited division protein A subfamily</fullName>
    </submittedName>
</protein>
<accession>A0A165GGJ0</accession>
<dbReference type="InterPro" id="IPR040131">
    <property type="entry name" value="MnmG_N"/>
</dbReference>
<name>A0A165GGJ0_9BASI</name>
<dbReference type="SMART" id="SM01228">
    <property type="entry name" value="GIDA_assoc_3"/>
    <property type="match status" value="1"/>
</dbReference>
<dbReference type="EMBL" id="KV423956">
    <property type="protein sequence ID" value="KZT58044.1"/>
    <property type="molecule type" value="Genomic_DNA"/>
</dbReference>
<evidence type="ECO:0000313" key="8">
    <source>
        <dbReference type="Proteomes" id="UP000076842"/>
    </source>
</evidence>
<dbReference type="InterPro" id="IPR002218">
    <property type="entry name" value="MnmG-rel"/>
</dbReference>
<evidence type="ECO:0000256" key="1">
    <source>
        <dbReference type="ARBA" id="ARBA00001974"/>
    </source>
</evidence>
<proteinExistence type="inferred from homology"/>
<dbReference type="STRING" id="1353952.A0A165GGJ0"/>
<comment type="cofactor">
    <cofactor evidence="1">
        <name>FAD</name>
        <dbReference type="ChEBI" id="CHEBI:57692"/>
    </cofactor>
</comment>
<evidence type="ECO:0000256" key="2">
    <source>
        <dbReference type="ARBA" id="ARBA00007653"/>
    </source>
</evidence>
<dbReference type="PROSITE" id="PS01281">
    <property type="entry name" value="GIDA_2"/>
    <property type="match status" value="1"/>
</dbReference>
<dbReference type="InParanoid" id="A0A165GGJ0"/>
<dbReference type="InterPro" id="IPR026904">
    <property type="entry name" value="MnmG_C"/>
</dbReference>
<dbReference type="InterPro" id="IPR047001">
    <property type="entry name" value="MnmG_C_subdom"/>
</dbReference>
<evidence type="ECO:0000259" key="6">
    <source>
        <dbReference type="SMART" id="SM01228"/>
    </source>
</evidence>
<dbReference type="InterPro" id="IPR049312">
    <property type="entry name" value="GIDA_C_N"/>
</dbReference>